<name>A0A1F4ZB68_9BACT</name>
<organism evidence="9 10">
    <name type="scientific">Candidatus Amesbacteria bacterium RIFCSPLOWO2_01_FULL_48_25</name>
    <dbReference type="NCBI Taxonomy" id="1797259"/>
    <lineage>
        <taxon>Bacteria</taxon>
        <taxon>Candidatus Amesiibacteriota</taxon>
    </lineage>
</organism>
<dbReference type="Pfam" id="PF02381">
    <property type="entry name" value="MraZ"/>
    <property type="match status" value="2"/>
</dbReference>
<keyword evidence="6 7" id="KW-0804">Transcription</keyword>
<dbReference type="CDD" id="cd16321">
    <property type="entry name" value="MraZ_C"/>
    <property type="match status" value="1"/>
</dbReference>
<keyword evidence="9" id="KW-0132">Cell division</keyword>
<dbReference type="GO" id="GO:0005737">
    <property type="term" value="C:cytoplasm"/>
    <property type="evidence" value="ECO:0007669"/>
    <property type="project" value="UniProtKB-UniRule"/>
</dbReference>
<dbReference type="InterPro" id="IPR035642">
    <property type="entry name" value="MraZ_N"/>
</dbReference>
<dbReference type="GO" id="GO:0009295">
    <property type="term" value="C:nucleoid"/>
    <property type="evidence" value="ECO:0007669"/>
    <property type="project" value="UniProtKB-SubCell"/>
</dbReference>
<accession>A0A1F4ZB68</accession>
<dbReference type="AlphaFoldDB" id="A0A1F4ZB68"/>
<keyword evidence="9" id="KW-0131">Cell cycle</keyword>
<dbReference type="InterPro" id="IPR038619">
    <property type="entry name" value="MraZ_sf"/>
</dbReference>
<keyword evidence="5 7" id="KW-0238">DNA-binding</keyword>
<dbReference type="CDD" id="cd16320">
    <property type="entry name" value="MraZ_N"/>
    <property type="match status" value="1"/>
</dbReference>
<evidence type="ECO:0000256" key="5">
    <source>
        <dbReference type="ARBA" id="ARBA00023125"/>
    </source>
</evidence>
<feature type="domain" description="SpoVT-AbrB" evidence="8">
    <location>
        <begin position="5"/>
        <end position="47"/>
    </location>
</feature>
<dbReference type="GO" id="GO:2000143">
    <property type="term" value="P:negative regulation of DNA-templated transcription initiation"/>
    <property type="evidence" value="ECO:0007669"/>
    <property type="project" value="TreeGrafter"/>
</dbReference>
<dbReference type="GO" id="GO:0051301">
    <property type="term" value="P:cell division"/>
    <property type="evidence" value="ECO:0007669"/>
    <property type="project" value="UniProtKB-KW"/>
</dbReference>
<gene>
    <name evidence="7" type="primary">mraZ</name>
    <name evidence="9" type="ORF">A2989_02545</name>
</gene>
<dbReference type="EMBL" id="MEXN01000006">
    <property type="protein sequence ID" value="OGD03483.1"/>
    <property type="molecule type" value="Genomic_DNA"/>
</dbReference>
<dbReference type="PANTHER" id="PTHR34701:SF1">
    <property type="entry name" value="TRANSCRIPTIONAL REGULATOR MRAZ"/>
    <property type="match status" value="1"/>
</dbReference>
<evidence type="ECO:0000313" key="9">
    <source>
        <dbReference type="EMBL" id="OGD03483.1"/>
    </source>
</evidence>
<dbReference type="GO" id="GO:0003700">
    <property type="term" value="F:DNA-binding transcription factor activity"/>
    <property type="evidence" value="ECO:0007669"/>
    <property type="project" value="UniProtKB-UniRule"/>
</dbReference>
<sequence>MFIGQYDHSLEAKGRLSIPKKFRSQLEGGAILSQGLDGCLFLYPKAAWEQLISKLSQLPLTRTDARGFTRALSYGATEVEIDSLGRILMPDYLRQFASITNHCIVAGAVDRIEIWDKSKFEIYTSQINSKREEIAEKLELP</sequence>
<keyword evidence="2 7" id="KW-0963">Cytoplasm</keyword>
<dbReference type="InterPro" id="IPR035644">
    <property type="entry name" value="MraZ_C"/>
</dbReference>
<evidence type="ECO:0000256" key="6">
    <source>
        <dbReference type="ARBA" id="ARBA00023163"/>
    </source>
</evidence>
<dbReference type="STRING" id="1797259.A2989_02545"/>
<evidence type="ECO:0000259" key="8">
    <source>
        <dbReference type="PROSITE" id="PS51740"/>
    </source>
</evidence>
<protein>
    <recommendedName>
        <fullName evidence="1 7">Transcriptional regulator MraZ</fullName>
    </recommendedName>
</protein>
<comment type="subcellular location">
    <subcellularLocation>
        <location evidence="7">Cytoplasm</location>
        <location evidence="7">Nucleoid</location>
    </subcellularLocation>
</comment>
<dbReference type="GO" id="GO:0000976">
    <property type="term" value="F:transcription cis-regulatory region binding"/>
    <property type="evidence" value="ECO:0007669"/>
    <property type="project" value="TreeGrafter"/>
</dbReference>
<dbReference type="PANTHER" id="PTHR34701">
    <property type="entry name" value="TRANSCRIPTIONAL REGULATOR MRAZ"/>
    <property type="match status" value="1"/>
</dbReference>
<keyword evidence="4 7" id="KW-0805">Transcription regulation</keyword>
<evidence type="ECO:0000256" key="4">
    <source>
        <dbReference type="ARBA" id="ARBA00023015"/>
    </source>
</evidence>
<evidence type="ECO:0000256" key="2">
    <source>
        <dbReference type="ARBA" id="ARBA00022490"/>
    </source>
</evidence>
<evidence type="ECO:0000313" key="10">
    <source>
        <dbReference type="Proteomes" id="UP000177080"/>
    </source>
</evidence>
<keyword evidence="3" id="KW-0677">Repeat</keyword>
<dbReference type="HAMAP" id="MF_01008">
    <property type="entry name" value="MraZ"/>
    <property type="match status" value="1"/>
</dbReference>
<reference evidence="9 10" key="1">
    <citation type="journal article" date="2016" name="Nat. Commun.">
        <title>Thousands of microbial genomes shed light on interconnected biogeochemical processes in an aquifer system.</title>
        <authorList>
            <person name="Anantharaman K."/>
            <person name="Brown C.T."/>
            <person name="Hug L.A."/>
            <person name="Sharon I."/>
            <person name="Castelle C.J."/>
            <person name="Probst A.J."/>
            <person name="Thomas B.C."/>
            <person name="Singh A."/>
            <person name="Wilkins M.J."/>
            <person name="Karaoz U."/>
            <person name="Brodie E.L."/>
            <person name="Williams K.H."/>
            <person name="Hubbard S.S."/>
            <person name="Banfield J.F."/>
        </authorList>
    </citation>
    <scope>NUCLEOTIDE SEQUENCE [LARGE SCALE GENOMIC DNA]</scope>
</reference>
<dbReference type="Proteomes" id="UP000177080">
    <property type="component" value="Unassembled WGS sequence"/>
</dbReference>
<dbReference type="NCBIfam" id="TIGR00242">
    <property type="entry name" value="division/cell wall cluster transcriptional repressor MraZ"/>
    <property type="match status" value="1"/>
</dbReference>
<proteinExistence type="inferred from homology"/>
<dbReference type="InterPro" id="IPR007159">
    <property type="entry name" value="SpoVT-AbrB_dom"/>
</dbReference>
<dbReference type="InterPro" id="IPR020603">
    <property type="entry name" value="MraZ_dom"/>
</dbReference>
<evidence type="ECO:0000256" key="3">
    <source>
        <dbReference type="ARBA" id="ARBA00022737"/>
    </source>
</evidence>
<feature type="domain" description="SpoVT-AbrB" evidence="8">
    <location>
        <begin position="76"/>
        <end position="119"/>
    </location>
</feature>
<dbReference type="Gene3D" id="3.40.1550.20">
    <property type="entry name" value="Transcriptional regulator MraZ domain"/>
    <property type="match status" value="1"/>
</dbReference>
<dbReference type="InterPro" id="IPR037914">
    <property type="entry name" value="SpoVT-AbrB_sf"/>
</dbReference>
<comment type="caution">
    <text evidence="9">The sequence shown here is derived from an EMBL/GenBank/DDBJ whole genome shotgun (WGS) entry which is preliminary data.</text>
</comment>
<dbReference type="InterPro" id="IPR003444">
    <property type="entry name" value="MraZ"/>
</dbReference>
<dbReference type="PROSITE" id="PS51740">
    <property type="entry name" value="SPOVT_ABRB"/>
    <property type="match status" value="2"/>
</dbReference>
<evidence type="ECO:0000256" key="1">
    <source>
        <dbReference type="ARBA" id="ARBA00013860"/>
    </source>
</evidence>
<dbReference type="SUPFAM" id="SSF89447">
    <property type="entry name" value="AbrB/MazE/MraZ-like"/>
    <property type="match status" value="1"/>
</dbReference>
<comment type="similarity">
    <text evidence="7">Belongs to the MraZ family.</text>
</comment>
<comment type="subunit">
    <text evidence="7">Forms oligomers.</text>
</comment>
<evidence type="ECO:0000256" key="7">
    <source>
        <dbReference type="HAMAP-Rule" id="MF_01008"/>
    </source>
</evidence>